<dbReference type="InParanoid" id="A0A0H2R9H9"/>
<dbReference type="Proteomes" id="UP000053477">
    <property type="component" value="Unassembled WGS sequence"/>
</dbReference>
<evidence type="ECO:0000313" key="1">
    <source>
        <dbReference type="EMBL" id="KLO06133.1"/>
    </source>
</evidence>
<sequence length="217" mass="24647">MKLPSKFVFQPNSKDDSEWDSRIFNPTCASPTWFSYEAGCQDARSSFLENHGTPCRPCESDVNTAVIGLDNQLIELYIHTQTRFATSDIYETFILVVTEDFRTLTSFPARKGVVANIRSAEDYRFIRIIRIILLVRSLQQRSSRRCYYALTLYSDVYLTAVACMSFDTRFIEKEGKREALNTIETTIDVILATVENADGPPSFMAVTTPGTFVDLDL</sequence>
<keyword evidence="2" id="KW-1185">Reference proteome</keyword>
<proteinExistence type="predicted"/>
<dbReference type="EMBL" id="KQ086234">
    <property type="protein sequence ID" value="KLO06133.1"/>
    <property type="molecule type" value="Genomic_DNA"/>
</dbReference>
<accession>A0A0H2R9H9</accession>
<protein>
    <submittedName>
        <fullName evidence="1">Uncharacterized protein</fullName>
    </submittedName>
</protein>
<organism evidence="1 2">
    <name type="scientific">Schizopora paradoxa</name>
    <dbReference type="NCBI Taxonomy" id="27342"/>
    <lineage>
        <taxon>Eukaryota</taxon>
        <taxon>Fungi</taxon>
        <taxon>Dikarya</taxon>
        <taxon>Basidiomycota</taxon>
        <taxon>Agaricomycotina</taxon>
        <taxon>Agaricomycetes</taxon>
        <taxon>Hymenochaetales</taxon>
        <taxon>Schizoporaceae</taxon>
        <taxon>Schizopora</taxon>
    </lineage>
</organism>
<name>A0A0H2R9H9_9AGAM</name>
<gene>
    <name evidence="1" type="ORF">SCHPADRAFT_946353</name>
</gene>
<evidence type="ECO:0000313" key="2">
    <source>
        <dbReference type="Proteomes" id="UP000053477"/>
    </source>
</evidence>
<dbReference type="AlphaFoldDB" id="A0A0H2R9H9"/>
<reference evidence="1 2" key="1">
    <citation type="submission" date="2015-04" db="EMBL/GenBank/DDBJ databases">
        <title>Complete genome sequence of Schizopora paradoxa KUC8140, a cosmopolitan wood degrader in East Asia.</title>
        <authorList>
            <consortium name="DOE Joint Genome Institute"/>
            <person name="Min B."/>
            <person name="Park H."/>
            <person name="Jang Y."/>
            <person name="Kim J.-J."/>
            <person name="Kim K.H."/>
            <person name="Pangilinan J."/>
            <person name="Lipzen A."/>
            <person name="Riley R."/>
            <person name="Grigoriev I.V."/>
            <person name="Spatafora J.W."/>
            <person name="Choi I.-G."/>
        </authorList>
    </citation>
    <scope>NUCLEOTIDE SEQUENCE [LARGE SCALE GENOMIC DNA]</scope>
    <source>
        <strain evidence="1 2">KUC8140</strain>
    </source>
</reference>